<dbReference type="PaxDb" id="2903-EOD30183"/>
<evidence type="ECO:0008006" key="4">
    <source>
        <dbReference type="Google" id="ProtNLM"/>
    </source>
</evidence>
<protein>
    <recommendedName>
        <fullName evidence="4">Ornithine cyclodeaminase</fullName>
    </recommendedName>
</protein>
<dbReference type="Gene3D" id="3.40.50.720">
    <property type="entry name" value="NAD(P)-binding Rossmann-like Domain"/>
    <property type="match status" value="1"/>
</dbReference>
<dbReference type="OMA" id="NGDCCVK"/>
<organism evidence="2 3">
    <name type="scientific">Emiliania huxleyi (strain CCMP1516)</name>
    <dbReference type="NCBI Taxonomy" id="280463"/>
    <lineage>
        <taxon>Eukaryota</taxon>
        <taxon>Haptista</taxon>
        <taxon>Haptophyta</taxon>
        <taxon>Prymnesiophyceae</taxon>
        <taxon>Isochrysidales</taxon>
        <taxon>Noelaerhabdaceae</taxon>
        <taxon>Emiliania</taxon>
    </lineage>
</organism>
<dbReference type="PIRSF" id="PIRSF001439">
    <property type="entry name" value="CryM"/>
    <property type="match status" value="1"/>
</dbReference>
<name>A0A0D3K348_EMIH1</name>
<keyword evidence="3" id="KW-1185">Reference proteome</keyword>
<proteinExistence type="inferred from homology"/>
<dbReference type="GO" id="GO:0005737">
    <property type="term" value="C:cytoplasm"/>
    <property type="evidence" value="ECO:0007669"/>
    <property type="project" value="TreeGrafter"/>
</dbReference>
<dbReference type="Gene3D" id="3.30.1780.10">
    <property type="entry name" value="ornithine cyclodeaminase, domain 1"/>
    <property type="match status" value="1"/>
</dbReference>
<dbReference type="SUPFAM" id="SSF51735">
    <property type="entry name" value="NAD(P)-binding Rossmann-fold domains"/>
    <property type="match status" value="1"/>
</dbReference>
<dbReference type="EnsemblProtists" id="EOD30183">
    <property type="protein sequence ID" value="EOD30183"/>
    <property type="gene ID" value="EMIHUDRAFT_203679"/>
</dbReference>
<dbReference type="Proteomes" id="UP000013827">
    <property type="component" value="Unassembled WGS sequence"/>
</dbReference>
<dbReference type="KEGG" id="ehx:EMIHUDRAFT_203679"/>
<reference evidence="3" key="1">
    <citation type="journal article" date="2013" name="Nature">
        <title>Pan genome of the phytoplankton Emiliania underpins its global distribution.</title>
        <authorList>
            <person name="Read B.A."/>
            <person name="Kegel J."/>
            <person name="Klute M.J."/>
            <person name="Kuo A."/>
            <person name="Lefebvre S.C."/>
            <person name="Maumus F."/>
            <person name="Mayer C."/>
            <person name="Miller J."/>
            <person name="Monier A."/>
            <person name="Salamov A."/>
            <person name="Young J."/>
            <person name="Aguilar M."/>
            <person name="Claverie J.M."/>
            <person name="Frickenhaus S."/>
            <person name="Gonzalez K."/>
            <person name="Herman E.K."/>
            <person name="Lin Y.C."/>
            <person name="Napier J."/>
            <person name="Ogata H."/>
            <person name="Sarno A.F."/>
            <person name="Shmutz J."/>
            <person name="Schroeder D."/>
            <person name="de Vargas C."/>
            <person name="Verret F."/>
            <person name="von Dassow P."/>
            <person name="Valentin K."/>
            <person name="Van de Peer Y."/>
            <person name="Wheeler G."/>
            <person name="Dacks J.B."/>
            <person name="Delwiche C.F."/>
            <person name="Dyhrman S.T."/>
            <person name="Glockner G."/>
            <person name="John U."/>
            <person name="Richards T."/>
            <person name="Worden A.Z."/>
            <person name="Zhang X."/>
            <person name="Grigoriev I.V."/>
            <person name="Allen A.E."/>
            <person name="Bidle K."/>
            <person name="Borodovsky M."/>
            <person name="Bowler C."/>
            <person name="Brownlee C."/>
            <person name="Cock J.M."/>
            <person name="Elias M."/>
            <person name="Gladyshev V.N."/>
            <person name="Groth M."/>
            <person name="Guda C."/>
            <person name="Hadaegh A."/>
            <person name="Iglesias-Rodriguez M.D."/>
            <person name="Jenkins J."/>
            <person name="Jones B.M."/>
            <person name="Lawson T."/>
            <person name="Leese F."/>
            <person name="Lindquist E."/>
            <person name="Lobanov A."/>
            <person name="Lomsadze A."/>
            <person name="Malik S.B."/>
            <person name="Marsh M.E."/>
            <person name="Mackinder L."/>
            <person name="Mock T."/>
            <person name="Mueller-Roeber B."/>
            <person name="Pagarete A."/>
            <person name="Parker M."/>
            <person name="Probert I."/>
            <person name="Quesneville H."/>
            <person name="Raines C."/>
            <person name="Rensing S.A."/>
            <person name="Riano-Pachon D.M."/>
            <person name="Richier S."/>
            <person name="Rokitta S."/>
            <person name="Shiraiwa Y."/>
            <person name="Soanes D.M."/>
            <person name="van der Giezen M."/>
            <person name="Wahlund T.M."/>
            <person name="Williams B."/>
            <person name="Wilson W."/>
            <person name="Wolfe G."/>
            <person name="Wurch L.L."/>
        </authorList>
    </citation>
    <scope>NUCLEOTIDE SEQUENCE</scope>
</reference>
<sequence>MTPSAPARIFSFEECLSIIAALPHEIVIKAMADGFAAFSKGDVSVAPIQTLGQPPLANFVGHPDAQACIKSAYVNGGAVFVSKVASGGGGQNSGLVLVFSQITFAPLAIFLDGGYLTELRTAAAGALAAKEFAPSSLSHIAVIGCGIQARWQLRLLKSVVACRKVVCYARRPEQAAGLVDELGREGWEMSAASSIAAACDGAGLIITVTPAREPLLQRAFVASGDVLITAVGADSPGKQELDPALVTSARLCVADSTAQCVERGELQHAVKSGGLDVAGIVEVGQWLASSAARARPPGLIIFDSTGVAVQDAKIAELALKAAPGSAL</sequence>
<evidence type="ECO:0000313" key="2">
    <source>
        <dbReference type="EnsemblProtists" id="EOD30183"/>
    </source>
</evidence>
<dbReference type="eggNOG" id="KOG3007">
    <property type="taxonomic scope" value="Eukaryota"/>
</dbReference>
<dbReference type="PANTHER" id="PTHR13812:SF19">
    <property type="entry name" value="KETIMINE REDUCTASE MU-CRYSTALLIN"/>
    <property type="match status" value="1"/>
</dbReference>
<dbReference type="RefSeq" id="XP_005782612.1">
    <property type="nucleotide sequence ID" value="XM_005782555.1"/>
</dbReference>
<accession>A0A0D3K348</accession>
<comment type="similarity">
    <text evidence="1">Belongs to the ornithine cyclodeaminase/mu-crystallin family.</text>
</comment>
<dbReference type="InterPro" id="IPR023401">
    <property type="entry name" value="ODC_N"/>
</dbReference>
<dbReference type="AlphaFoldDB" id="A0A0D3K348"/>
<dbReference type="InterPro" id="IPR003462">
    <property type="entry name" value="ODC_Mu_crystall"/>
</dbReference>
<dbReference type="PANTHER" id="PTHR13812">
    <property type="entry name" value="KETIMINE REDUCTASE MU-CRYSTALLIN"/>
    <property type="match status" value="1"/>
</dbReference>
<evidence type="ECO:0000256" key="1">
    <source>
        <dbReference type="ARBA" id="ARBA00008903"/>
    </source>
</evidence>
<evidence type="ECO:0000313" key="3">
    <source>
        <dbReference type="Proteomes" id="UP000013827"/>
    </source>
</evidence>
<dbReference type="Pfam" id="PF02423">
    <property type="entry name" value="OCD_Mu_crystall"/>
    <property type="match status" value="1"/>
</dbReference>
<reference evidence="2" key="2">
    <citation type="submission" date="2024-10" db="UniProtKB">
        <authorList>
            <consortium name="EnsemblProtists"/>
        </authorList>
    </citation>
    <scope>IDENTIFICATION</scope>
</reference>
<dbReference type="InterPro" id="IPR036291">
    <property type="entry name" value="NAD(P)-bd_dom_sf"/>
</dbReference>
<dbReference type="STRING" id="2903.R1D477"/>
<dbReference type="HOGENOM" id="CLU_042088_2_0_1"/>
<dbReference type="GeneID" id="17275457"/>